<dbReference type="Pfam" id="PF00069">
    <property type="entry name" value="Pkinase"/>
    <property type="match status" value="1"/>
</dbReference>
<evidence type="ECO:0000256" key="2">
    <source>
        <dbReference type="ARBA" id="ARBA00022679"/>
    </source>
</evidence>
<evidence type="ECO:0000256" key="4">
    <source>
        <dbReference type="ARBA" id="ARBA00022777"/>
    </source>
</evidence>
<dbReference type="PANTHER" id="PTHR48013:SF9">
    <property type="entry name" value="DUAL SPECIFICITY MITOGEN-ACTIVATED PROTEIN KINASE KINASE 5"/>
    <property type="match status" value="1"/>
</dbReference>
<name>A0A5C3KDG0_COPMA</name>
<dbReference type="STRING" id="230819.A0A5C3KDG0"/>
<evidence type="ECO:0000256" key="11">
    <source>
        <dbReference type="SAM" id="MobiDB-lite"/>
    </source>
</evidence>
<accession>A0A5C3KDG0</accession>
<dbReference type="EMBL" id="ML210440">
    <property type="protein sequence ID" value="TFK18020.1"/>
    <property type="molecule type" value="Genomic_DNA"/>
</dbReference>
<feature type="region of interest" description="Disordered" evidence="11">
    <location>
        <begin position="1"/>
        <end position="21"/>
    </location>
</feature>
<dbReference type="InterPro" id="IPR000719">
    <property type="entry name" value="Prot_kinase_dom"/>
</dbReference>
<evidence type="ECO:0000256" key="6">
    <source>
        <dbReference type="ARBA" id="ARBA00038035"/>
    </source>
</evidence>
<proteinExistence type="inferred from homology"/>
<dbReference type="SUPFAM" id="SSF56112">
    <property type="entry name" value="Protein kinase-like (PK-like)"/>
    <property type="match status" value="1"/>
</dbReference>
<keyword evidence="1" id="KW-0723">Serine/threonine-protein kinase</keyword>
<evidence type="ECO:0000313" key="14">
    <source>
        <dbReference type="Proteomes" id="UP000307440"/>
    </source>
</evidence>
<evidence type="ECO:0000256" key="5">
    <source>
        <dbReference type="ARBA" id="ARBA00022840"/>
    </source>
</evidence>
<keyword evidence="5" id="KW-0067">ATP-binding</keyword>
<evidence type="ECO:0000259" key="12">
    <source>
        <dbReference type="PROSITE" id="PS50011"/>
    </source>
</evidence>
<evidence type="ECO:0000256" key="10">
    <source>
        <dbReference type="ARBA" id="ARBA00051693"/>
    </source>
</evidence>
<comment type="catalytic activity">
    <reaction evidence="8">
        <text>L-seryl-[protein] + ATP = O-phospho-L-seryl-[protein] + ADP + H(+)</text>
        <dbReference type="Rhea" id="RHEA:17989"/>
        <dbReference type="Rhea" id="RHEA-COMP:9863"/>
        <dbReference type="Rhea" id="RHEA-COMP:11604"/>
        <dbReference type="ChEBI" id="CHEBI:15378"/>
        <dbReference type="ChEBI" id="CHEBI:29999"/>
        <dbReference type="ChEBI" id="CHEBI:30616"/>
        <dbReference type="ChEBI" id="CHEBI:83421"/>
        <dbReference type="ChEBI" id="CHEBI:456216"/>
        <dbReference type="EC" id="2.7.12.2"/>
    </reaction>
</comment>
<dbReference type="Gene3D" id="3.30.200.20">
    <property type="entry name" value="Phosphorylase Kinase, domain 1"/>
    <property type="match status" value="1"/>
</dbReference>
<dbReference type="GO" id="GO:0005524">
    <property type="term" value="F:ATP binding"/>
    <property type="evidence" value="ECO:0007669"/>
    <property type="project" value="UniProtKB-KW"/>
</dbReference>
<dbReference type="PROSITE" id="PS50011">
    <property type="entry name" value="PROTEIN_KINASE_DOM"/>
    <property type="match status" value="1"/>
</dbReference>
<evidence type="ECO:0000256" key="3">
    <source>
        <dbReference type="ARBA" id="ARBA00022741"/>
    </source>
</evidence>
<dbReference type="OrthoDB" id="10252354at2759"/>
<evidence type="ECO:0000313" key="13">
    <source>
        <dbReference type="EMBL" id="TFK18020.1"/>
    </source>
</evidence>
<evidence type="ECO:0000256" key="1">
    <source>
        <dbReference type="ARBA" id="ARBA00022527"/>
    </source>
</evidence>
<keyword evidence="2" id="KW-0808">Transferase</keyword>
<dbReference type="InterPro" id="IPR008271">
    <property type="entry name" value="Ser/Thr_kinase_AS"/>
</dbReference>
<keyword evidence="4 13" id="KW-0418">Kinase</keyword>
<dbReference type="PROSITE" id="PS00108">
    <property type="entry name" value="PROTEIN_KINASE_ST"/>
    <property type="match status" value="1"/>
</dbReference>
<dbReference type="GO" id="GO:0004674">
    <property type="term" value="F:protein serine/threonine kinase activity"/>
    <property type="evidence" value="ECO:0007669"/>
    <property type="project" value="UniProtKB-KW"/>
</dbReference>
<dbReference type="FunFam" id="3.30.200.20:FF:000040">
    <property type="entry name" value="Dual specificity mitogen-activated protein kinase kinase"/>
    <property type="match status" value="1"/>
</dbReference>
<comment type="catalytic activity">
    <reaction evidence="10">
        <text>L-tyrosyl-[protein] + ATP = O-phospho-L-tyrosyl-[protein] + ADP + H(+)</text>
        <dbReference type="Rhea" id="RHEA:10596"/>
        <dbReference type="Rhea" id="RHEA-COMP:10136"/>
        <dbReference type="Rhea" id="RHEA-COMP:20101"/>
        <dbReference type="ChEBI" id="CHEBI:15378"/>
        <dbReference type="ChEBI" id="CHEBI:30616"/>
        <dbReference type="ChEBI" id="CHEBI:46858"/>
        <dbReference type="ChEBI" id="CHEBI:61978"/>
        <dbReference type="ChEBI" id="CHEBI:456216"/>
        <dbReference type="EC" id="2.7.12.2"/>
    </reaction>
</comment>
<evidence type="ECO:0000256" key="8">
    <source>
        <dbReference type="ARBA" id="ARBA00049014"/>
    </source>
</evidence>
<dbReference type="Proteomes" id="UP000307440">
    <property type="component" value="Unassembled WGS sequence"/>
</dbReference>
<sequence length="314" mass="34965">MTSYPGSHGPPPEPGAESQPPRPAFKLQDFIILKTLGQGSTRYVSATRLVKHKPTKTIMAMKVCAYGIRRHERQELLNDLVSMHTCRSEYVVSIYGVFYQNPDVAICMELMDKGSMRQIVEATGPLDLGVIRTVAFSILSGLVYLYDAHGIVYGDLKPTNILCNSKGEIKLGDFSHSMSRWIEEGITASDEGAFLYYMSPERTSLEHVSPTLKSDVWSLGIIAIELAHGEYPMSQYHTDGNNGITFLNFAIAISTKAAPKLLPEGRDPSAEAFIDACLLKDPNTRPLPNELLTHEWIERSKDYNTDMEAWANSF</sequence>
<comment type="similarity">
    <text evidence="6">Belongs to the protein kinase superfamily. STE Ser/Thr protein kinase family. MAP kinase kinase subfamily.</text>
</comment>
<dbReference type="PANTHER" id="PTHR48013">
    <property type="entry name" value="DUAL SPECIFICITY MITOGEN-ACTIVATED PROTEIN KINASE KINASE 5-RELATED"/>
    <property type="match status" value="1"/>
</dbReference>
<keyword evidence="3" id="KW-0547">Nucleotide-binding</keyword>
<dbReference type="Gene3D" id="1.10.510.10">
    <property type="entry name" value="Transferase(Phosphotransferase) domain 1"/>
    <property type="match status" value="1"/>
</dbReference>
<dbReference type="AlphaFoldDB" id="A0A5C3KDG0"/>
<protein>
    <recommendedName>
        <fullName evidence="7">mitogen-activated protein kinase kinase</fullName>
        <ecNumber evidence="7">2.7.12.2</ecNumber>
    </recommendedName>
</protein>
<dbReference type="EC" id="2.7.12.2" evidence="7"/>
<dbReference type="GO" id="GO:0004708">
    <property type="term" value="F:MAP kinase kinase activity"/>
    <property type="evidence" value="ECO:0007669"/>
    <property type="project" value="UniProtKB-EC"/>
</dbReference>
<evidence type="ECO:0000256" key="9">
    <source>
        <dbReference type="ARBA" id="ARBA00049299"/>
    </source>
</evidence>
<dbReference type="SMART" id="SM00220">
    <property type="entry name" value="S_TKc"/>
    <property type="match status" value="1"/>
</dbReference>
<gene>
    <name evidence="13" type="ORF">FA15DRAFT_604081</name>
</gene>
<organism evidence="13 14">
    <name type="scientific">Coprinopsis marcescibilis</name>
    <name type="common">Agaric fungus</name>
    <name type="synonym">Psathyrella marcescibilis</name>
    <dbReference type="NCBI Taxonomy" id="230819"/>
    <lineage>
        <taxon>Eukaryota</taxon>
        <taxon>Fungi</taxon>
        <taxon>Dikarya</taxon>
        <taxon>Basidiomycota</taxon>
        <taxon>Agaricomycotina</taxon>
        <taxon>Agaricomycetes</taxon>
        <taxon>Agaricomycetidae</taxon>
        <taxon>Agaricales</taxon>
        <taxon>Agaricineae</taxon>
        <taxon>Psathyrellaceae</taxon>
        <taxon>Coprinopsis</taxon>
    </lineage>
</organism>
<reference evidence="13 14" key="1">
    <citation type="journal article" date="2019" name="Nat. Ecol. Evol.">
        <title>Megaphylogeny resolves global patterns of mushroom evolution.</title>
        <authorList>
            <person name="Varga T."/>
            <person name="Krizsan K."/>
            <person name="Foldi C."/>
            <person name="Dima B."/>
            <person name="Sanchez-Garcia M."/>
            <person name="Sanchez-Ramirez S."/>
            <person name="Szollosi G.J."/>
            <person name="Szarkandi J.G."/>
            <person name="Papp V."/>
            <person name="Albert L."/>
            <person name="Andreopoulos W."/>
            <person name="Angelini C."/>
            <person name="Antonin V."/>
            <person name="Barry K.W."/>
            <person name="Bougher N.L."/>
            <person name="Buchanan P."/>
            <person name="Buyck B."/>
            <person name="Bense V."/>
            <person name="Catcheside P."/>
            <person name="Chovatia M."/>
            <person name="Cooper J."/>
            <person name="Damon W."/>
            <person name="Desjardin D."/>
            <person name="Finy P."/>
            <person name="Geml J."/>
            <person name="Haridas S."/>
            <person name="Hughes K."/>
            <person name="Justo A."/>
            <person name="Karasinski D."/>
            <person name="Kautmanova I."/>
            <person name="Kiss B."/>
            <person name="Kocsube S."/>
            <person name="Kotiranta H."/>
            <person name="LaButti K.M."/>
            <person name="Lechner B.E."/>
            <person name="Liimatainen K."/>
            <person name="Lipzen A."/>
            <person name="Lukacs Z."/>
            <person name="Mihaltcheva S."/>
            <person name="Morgado L.N."/>
            <person name="Niskanen T."/>
            <person name="Noordeloos M.E."/>
            <person name="Ohm R.A."/>
            <person name="Ortiz-Santana B."/>
            <person name="Ovrebo C."/>
            <person name="Racz N."/>
            <person name="Riley R."/>
            <person name="Savchenko A."/>
            <person name="Shiryaev A."/>
            <person name="Soop K."/>
            <person name="Spirin V."/>
            <person name="Szebenyi C."/>
            <person name="Tomsovsky M."/>
            <person name="Tulloss R.E."/>
            <person name="Uehling J."/>
            <person name="Grigoriev I.V."/>
            <person name="Vagvolgyi C."/>
            <person name="Papp T."/>
            <person name="Martin F.M."/>
            <person name="Miettinen O."/>
            <person name="Hibbett D.S."/>
            <person name="Nagy L.G."/>
        </authorList>
    </citation>
    <scope>NUCLEOTIDE SEQUENCE [LARGE SCALE GENOMIC DNA]</scope>
    <source>
        <strain evidence="13 14">CBS 121175</strain>
    </source>
</reference>
<feature type="domain" description="Protein kinase" evidence="12">
    <location>
        <begin position="30"/>
        <end position="297"/>
    </location>
</feature>
<keyword evidence="14" id="KW-1185">Reference proteome</keyword>
<dbReference type="InterPro" id="IPR011009">
    <property type="entry name" value="Kinase-like_dom_sf"/>
</dbReference>
<comment type="catalytic activity">
    <reaction evidence="9">
        <text>L-threonyl-[protein] + ATP = O-phospho-L-threonyl-[protein] + ADP + H(+)</text>
        <dbReference type="Rhea" id="RHEA:46608"/>
        <dbReference type="Rhea" id="RHEA-COMP:11060"/>
        <dbReference type="Rhea" id="RHEA-COMP:11605"/>
        <dbReference type="ChEBI" id="CHEBI:15378"/>
        <dbReference type="ChEBI" id="CHEBI:30013"/>
        <dbReference type="ChEBI" id="CHEBI:30616"/>
        <dbReference type="ChEBI" id="CHEBI:61977"/>
        <dbReference type="ChEBI" id="CHEBI:456216"/>
        <dbReference type="EC" id="2.7.12.2"/>
    </reaction>
</comment>
<evidence type="ECO:0000256" key="7">
    <source>
        <dbReference type="ARBA" id="ARBA00038999"/>
    </source>
</evidence>